<dbReference type="AlphaFoldDB" id="A0AAP0HVJ8"/>
<comment type="caution">
    <text evidence="2">The sequence shown here is derived from an EMBL/GenBank/DDBJ whole genome shotgun (WGS) entry which is preliminary data.</text>
</comment>
<evidence type="ECO:0000313" key="2">
    <source>
        <dbReference type="EMBL" id="KAK9099192.1"/>
    </source>
</evidence>
<organism evidence="2 3">
    <name type="scientific">Stephania yunnanensis</name>
    <dbReference type="NCBI Taxonomy" id="152371"/>
    <lineage>
        <taxon>Eukaryota</taxon>
        <taxon>Viridiplantae</taxon>
        <taxon>Streptophyta</taxon>
        <taxon>Embryophyta</taxon>
        <taxon>Tracheophyta</taxon>
        <taxon>Spermatophyta</taxon>
        <taxon>Magnoliopsida</taxon>
        <taxon>Ranunculales</taxon>
        <taxon>Menispermaceae</taxon>
        <taxon>Menispermoideae</taxon>
        <taxon>Cissampelideae</taxon>
        <taxon>Stephania</taxon>
    </lineage>
</organism>
<feature type="compositionally biased region" description="Gly residues" evidence="1">
    <location>
        <begin position="206"/>
        <end position="215"/>
    </location>
</feature>
<feature type="region of interest" description="Disordered" evidence="1">
    <location>
        <begin position="1"/>
        <end position="20"/>
    </location>
</feature>
<evidence type="ECO:0000256" key="1">
    <source>
        <dbReference type="SAM" id="MobiDB-lite"/>
    </source>
</evidence>
<reference evidence="2 3" key="1">
    <citation type="submission" date="2024-01" db="EMBL/GenBank/DDBJ databases">
        <title>Genome assemblies of Stephania.</title>
        <authorList>
            <person name="Yang L."/>
        </authorList>
    </citation>
    <scope>NUCLEOTIDE SEQUENCE [LARGE SCALE GENOMIC DNA]</scope>
    <source>
        <strain evidence="2">YNDBR</strain>
        <tissue evidence="2">Leaf</tissue>
    </source>
</reference>
<protein>
    <submittedName>
        <fullName evidence="2">Uncharacterized protein</fullName>
    </submittedName>
</protein>
<name>A0AAP0HVJ8_9MAGN</name>
<feature type="compositionally biased region" description="Basic residues" evidence="1">
    <location>
        <begin position="1"/>
        <end position="12"/>
    </location>
</feature>
<proteinExistence type="predicted"/>
<evidence type="ECO:0000313" key="3">
    <source>
        <dbReference type="Proteomes" id="UP001420932"/>
    </source>
</evidence>
<sequence>MAARSKRRRGRRETRLGGSTRCSTMREFEVKISRKCKSKLVRPAADESGRATAAADAGPTSGGEDCGGDEAERRQAGYPSSCDGAIRQRMAAQGPRRSGARTRESGATPTQTAGGGTSGGARSDRRRITVRAAAKGSNQWRRQFDQECASRRPTGGGDGLPRVADRCRRSAAATLASADRPTRSDGAARLTRSNDGSSRRTADGGARCGVSGGGRESLSAVVARSPAVVAVGVKMGLEVKWVWSSENGF</sequence>
<accession>A0AAP0HVJ8</accession>
<gene>
    <name evidence="2" type="ORF">Syun_026237</name>
</gene>
<dbReference type="Proteomes" id="UP001420932">
    <property type="component" value="Unassembled WGS sequence"/>
</dbReference>
<feature type="region of interest" description="Disordered" evidence="1">
    <location>
        <begin position="33"/>
        <end position="216"/>
    </location>
</feature>
<dbReference type="EMBL" id="JBBNAF010000011">
    <property type="protein sequence ID" value="KAK9099192.1"/>
    <property type="molecule type" value="Genomic_DNA"/>
</dbReference>
<keyword evidence="3" id="KW-1185">Reference proteome</keyword>